<dbReference type="InterPro" id="IPR020449">
    <property type="entry name" value="Tscrpt_reg_AraC-type_HTH"/>
</dbReference>
<dbReference type="PANTHER" id="PTHR47504:SF5">
    <property type="entry name" value="RIGHT ORIGIN-BINDING PROTEIN"/>
    <property type="match status" value="1"/>
</dbReference>
<comment type="caution">
    <text evidence="5">The sequence shown here is derived from an EMBL/GenBank/DDBJ whole genome shotgun (WGS) entry which is preliminary data.</text>
</comment>
<protein>
    <submittedName>
        <fullName evidence="5">Helix-turn-helix transcriptional regulator</fullName>
    </submittedName>
</protein>
<dbReference type="PRINTS" id="PR00032">
    <property type="entry name" value="HTHARAC"/>
</dbReference>
<dbReference type="Pfam" id="PF12833">
    <property type="entry name" value="HTH_18"/>
    <property type="match status" value="1"/>
</dbReference>
<dbReference type="Proteomes" id="UP000867740">
    <property type="component" value="Unassembled WGS sequence"/>
</dbReference>
<sequence>MTKESALCLMRLTIKDILDWIECNIATPLPLSALAQKSGYSAWHFQRGFKKVTGMSPGVYIRYRKMVIARDLLHDTNRSITEIAMQMGYREQSTFCRAFREHYHRTPGQYRLWVKDKRYSGLEVNRVTGTHR</sequence>
<keyword evidence="3" id="KW-0804">Transcription</keyword>
<name>A0A9P3T7H9_KLUIN</name>
<dbReference type="PANTHER" id="PTHR47504">
    <property type="entry name" value="RIGHT ORIGIN-BINDING PROTEIN"/>
    <property type="match status" value="1"/>
</dbReference>
<reference evidence="5" key="2">
    <citation type="submission" date="2020-10" db="EMBL/GenBank/DDBJ databases">
        <authorList>
            <consortium name="NCBI Pathogen Detection Project"/>
        </authorList>
    </citation>
    <scope>NUCLEOTIDE SEQUENCE</scope>
    <source>
        <strain evidence="5">CAVp300</strain>
    </source>
</reference>
<evidence type="ECO:0000313" key="6">
    <source>
        <dbReference type="Proteomes" id="UP000867740"/>
    </source>
</evidence>
<dbReference type="PROSITE" id="PS01124">
    <property type="entry name" value="HTH_ARAC_FAMILY_2"/>
    <property type="match status" value="1"/>
</dbReference>
<organism evidence="5 6">
    <name type="scientific">Kluyvera intermedia</name>
    <name type="common">Enterobacter intermedius</name>
    <dbReference type="NCBI Taxonomy" id="61648"/>
    <lineage>
        <taxon>Bacteria</taxon>
        <taxon>Pseudomonadati</taxon>
        <taxon>Pseudomonadota</taxon>
        <taxon>Gammaproteobacteria</taxon>
        <taxon>Enterobacterales</taxon>
        <taxon>Enterobacteriaceae</taxon>
        <taxon>Kluyvera</taxon>
    </lineage>
</organism>
<dbReference type="InterPro" id="IPR018060">
    <property type="entry name" value="HTH_AraC"/>
</dbReference>
<keyword evidence="1" id="KW-0805">Transcription regulation</keyword>
<dbReference type="SUPFAM" id="SSF46689">
    <property type="entry name" value="Homeodomain-like"/>
    <property type="match status" value="2"/>
</dbReference>
<dbReference type="AlphaFoldDB" id="A0A9P3T7H9"/>
<gene>
    <name evidence="5" type="ORF">I8531_001780</name>
</gene>
<dbReference type="SMART" id="SM00342">
    <property type="entry name" value="HTH_ARAC"/>
    <property type="match status" value="1"/>
</dbReference>
<dbReference type="RefSeq" id="WP_052958834.1">
    <property type="nucleotide sequence ID" value="NZ_CABMNU010000005.1"/>
</dbReference>
<accession>A0A9P3T7H9</accession>
<evidence type="ECO:0000256" key="2">
    <source>
        <dbReference type="ARBA" id="ARBA00023125"/>
    </source>
</evidence>
<evidence type="ECO:0000256" key="3">
    <source>
        <dbReference type="ARBA" id="ARBA00023163"/>
    </source>
</evidence>
<dbReference type="GO" id="GO:0003700">
    <property type="term" value="F:DNA-binding transcription factor activity"/>
    <property type="evidence" value="ECO:0007669"/>
    <property type="project" value="InterPro"/>
</dbReference>
<proteinExistence type="predicted"/>
<evidence type="ECO:0000256" key="1">
    <source>
        <dbReference type="ARBA" id="ARBA00023015"/>
    </source>
</evidence>
<dbReference type="InterPro" id="IPR050959">
    <property type="entry name" value="MarA-like"/>
</dbReference>
<keyword evidence="2" id="KW-0238">DNA-binding</keyword>
<evidence type="ECO:0000259" key="4">
    <source>
        <dbReference type="PROSITE" id="PS01124"/>
    </source>
</evidence>
<dbReference type="Gene3D" id="1.10.10.60">
    <property type="entry name" value="Homeodomain-like"/>
    <property type="match status" value="2"/>
</dbReference>
<dbReference type="InterPro" id="IPR009057">
    <property type="entry name" value="Homeodomain-like_sf"/>
</dbReference>
<dbReference type="GO" id="GO:0043565">
    <property type="term" value="F:sequence-specific DNA binding"/>
    <property type="evidence" value="ECO:0007669"/>
    <property type="project" value="InterPro"/>
</dbReference>
<reference evidence="5" key="1">
    <citation type="journal article" date="2018" name="Genome Biol.">
        <title>SKESA: strategic k-mer extension for scrupulous assemblies.</title>
        <authorList>
            <person name="Souvorov A."/>
            <person name="Agarwala R."/>
            <person name="Lipman D.J."/>
        </authorList>
    </citation>
    <scope>NUCLEOTIDE SEQUENCE</scope>
    <source>
        <strain evidence="5">CAVp300</strain>
    </source>
</reference>
<feature type="domain" description="HTH araC/xylS-type" evidence="4">
    <location>
        <begin position="15"/>
        <end position="113"/>
    </location>
</feature>
<evidence type="ECO:0000313" key="5">
    <source>
        <dbReference type="EMBL" id="HAT3581493.1"/>
    </source>
</evidence>
<dbReference type="EMBL" id="DACSUM010000011">
    <property type="protein sequence ID" value="HAT3581493.1"/>
    <property type="molecule type" value="Genomic_DNA"/>
</dbReference>